<accession>A0ABX9XHR5</accession>
<dbReference type="EMBL" id="RKKU01000011">
    <property type="protein sequence ID" value="ROZ84460.1"/>
    <property type="molecule type" value="Genomic_DNA"/>
</dbReference>
<evidence type="ECO:0000313" key="1">
    <source>
        <dbReference type="EMBL" id="ROZ84460.1"/>
    </source>
</evidence>
<comment type="caution">
    <text evidence="1">The sequence shown here is derived from an EMBL/GenBank/DDBJ whole genome shotgun (WGS) entry which is preliminary data.</text>
</comment>
<reference evidence="1 2" key="1">
    <citation type="submission" date="2018-11" db="EMBL/GenBank/DDBJ databases">
        <authorList>
            <person name="Jang G.I."/>
            <person name="Hwang C.Y."/>
        </authorList>
    </citation>
    <scope>NUCLEOTIDE SEQUENCE [LARGE SCALE GENOMIC DNA]</scope>
    <source>
        <strain evidence="1 2">SSM26</strain>
    </source>
</reference>
<organism evidence="1 2">
    <name type="scientific">Pseudomonas neustonica</name>
    <dbReference type="NCBI Taxonomy" id="2487346"/>
    <lineage>
        <taxon>Bacteria</taxon>
        <taxon>Pseudomonadati</taxon>
        <taxon>Pseudomonadota</taxon>
        <taxon>Gammaproteobacteria</taxon>
        <taxon>Pseudomonadales</taxon>
        <taxon>Pseudomonadaceae</taxon>
        <taxon>Pseudomonas</taxon>
    </lineage>
</organism>
<protein>
    <submittedName>
        <fullName evidence="1">Uncharacterized protein</fullName>
    </submittedName>
</protein>
<dbReference type="Proteomes" id="UP000275199">
    <property type="component" value="Unassembled WGS sequence"/>
</dbReference>
<keyword evidence="2" id="KW-1185">Reference proteome</keyword>
<gene>
    <name evidence="1" type="ORF">EF096_10725</name>
</gene>
<evidence type="ECO:0000313" key="2">
    <source>
        <dbReference type="Proteomes" id="UP000275199"/>
    </source>
</evidence>
<sequence length="146" mass="16786">MCAGSEPTFRELVANIVDWRARVIPPEDRSNYAAAVVAQVFGLEQQEEFDDGSGGRNFSANELLDHAAEWFERSRGAEGFVLTKLFLVMSEQESCRENFYINFGFLCDRMVNEAQFPRRRLQQEDVRSLTKALQCELRRRQCPAAQ</sequence>
<proteinExistence type="predicted"/>
<name>A0ABX9XHR5_9PSED</name>
<dbReference type="RefSeq" id="WP_123889617.1">
    <property type="nucleotide sequence ID" value="NZ_RKKU01000011.1"/>
</dbReference>